<evidence type="ECO:0000313" key="2">
    <source>
        <dbReference type="EMBL" id="MBW0464712.1"/>
    </source>
</evidence>
<dbReference type="EMBL" id="AVOT02000858">
    <property type="protein sequence ID" value="MBW0464712.1"/>
    <property type="molecule type" value="Genomic_DNA"/>
</dbReference>
<accession>A0A9Q3GFS4</accession>
<gene>
    <name evidence="2" type="ORF">O181_004427</name>
</gene>
<reference evidence="2" key="1">
    <citation type="submission" date="2021-03" db="EMBL/GenBank/DDBJ databases">
        <title>Draft genome sequence of rust myrtle Austropuccinia psidii MF-1, a brazilian biotype.</title>
        <authorList>
            <person name="Quecine M.C."/>
            <person name="Pachon D.M.R."/>
            <person name="Bonatelli M.L."/>
            <person name="Correr F.H."/>
            <person name="Franceschini L.M."/>
            <person name="Leite T.F."/>
            <person name="Margarido G.R.A."/>
            <person name="Almeida C.A."/>
            <person name="Ferrarezi J.A."/>
            <person name="Labate C.A."/>
        </authorList>
    </citation>
    <scope>NUCLEOTIDE SEQUENCE</scope>
    <source>
        <strain evidence="2">MF-1</strain>
    </source>
</reference>
<evidence type="ECO:0000256" key="1">
    <source>
        <dbReference type="SAM" id="MobiDB-lite"/>
    </source>
</evidence>
<feature type="compositionally biased region" description="Acidic residues" evidence="1">
    <location>
        <begin position="451"/>
        <end position="472"/>
    </location>
</feature>
<dbReference type="Proteomes" id="UP000765509">
    <property type="component" value="Unassembled WGS sequence"/>
</dbReference>
<dbReference type="AlphaFoldDB" id="A0A9Q3GFS4"/>
<evidence type="ECO:0000313" key="3">
    <source>
        <dbReference type="Proteomes" id="UP000765509"/>
    </source>
</evidence>
<feature type="compositionally biased region" description="Low complexity" evidence="1">
    <location>
        <begin position="71"/>
        <end position="82"/>
    </location>
</feature>
<comment type="caution">
    <text evidence="2">The sequence shown here is derived from an EMBL/GenBank/DDBJ whole genome shotgun (WGS) entry which is preliminary data.</text>
</comment>
<keyword evidence="3" id="KW-1185">Reference proteome</keyword>
<feature type="region of interest" description="Disordered" evidence="1">
    <location>
        <begin position="431"/>
        <end position="472"/>
    </location>
</feature>
<name>A0A9Q3GFS4_9BASI</name>
<feature type="compositionally biased region" description="Polar residues" evidence="1">
    <location>
        <begin position="46"/>
        <end position="60"/>
    </location>
</feature>
<feature type="compositionally biased region" description="Polar residues" evidence="1">
    <location>
        <begin position="83"/>
        <end position="99"/>
    </location>
</feature>
<organism evidence="2 3">
    <name type="scientific">Austropuccinia psidii MF-1</name>
    <dbReference type="NCBI Taxonomy" id="1389203"/>
    <lineage>
        <taxon>Eukaryota</taxon>
        <taxon>Fungi</taxon>
        <taxon>Dikarya</taxon>
        <taxon>Basidiomycota</taxon>
        <taxon>Pucciniomycotina</taxon>
        <taxon>Pucciniomycetes</taxon>
        <taxon>Pucciniales</taxon>
        <taxon>Sphaerophragmiaceae</taxon>
        <taxon>Austropuccinia</taxon>
    </lineage>
</organism>
<feature type="compositionally biased region" description="Polar residues" evidence="1">
    <location>
        <begin position="1"/>
        <end position="16"/>
    </location>
</feature>
<protein>
    <submittedName>
        <fullName evidence="2">Uncharacterized protein</fullName>
    </submittedName>
</protein>
<proteinExistence type="predicted"/>
<sequence length="472" mass="53573">MSIVKTQESISTTIRSLKNDVENIKTKGSSTPNQKPKLLETPPKKQCSQKSNHGSQSNPQARIDSTKKSSKPLSSSTDSSGKQISTSPKPTPKRNTLQMQTADFPPDFIGLREMLVQFYHKFSSSSNIDSALKRCTNAVMLDSEEDVQDFAAKKLQQAKVACGVSKLGAAYESYIQGSLVCLGFTEWSTNLSQKSDDLYNVACCILAITNFQQIAAEGEFDNCNVNLSYIMQTSLLQKPYDHFVHYFIKSRYKKEIKVKGSHKAEKFKGVSSKNCSCVSWILLFFKNFPKDIGSHRNDEVQEKKELYVIKILHYWSNKANIFFRKLDQEMSEYNKNMKITIHMRTCVHPKITIMSTNVAPPKGLPIDFHNYKWFDNLSMLEKHRIADSDNVAFLPDLQDLLQEKRHPKKKLSDKQSNKKYCELVIGTYDLSEAEEDAEEDKDSDKSPDGSIDLEEPSDNEEEESDGLFEPGE</sequence>
<feature type="compositionally biased region" description="Acidic residues" evidence="1">
    <location>
        <begin position="431"/>
        <end position="441"/>
    </location>
</feature>
<feature type="region of interest" description="Disordered" evidence="1">
    <location>
        <begin position="1"/>
        <end position="99"/>
    </location>
</feature>